<proteinExistence type="predicted"/>
<dbReference type="EMBL" id="CAJNOJ010000714">
    <property type="protein sequence ID" value="CAF1513691.1"/>
    <property type="molecule type" value="Genomic_DNA"/>
</dbReference>
<evidence type="ECO:0000313" key="2">
    <source>
        <dbReference type="Proteomes" id="UP000663852"/>
    </source>
</evidence>
<dbReference type="Proteomes" id="UP000663852">
    <property type="component" value="Unassembled WGS sequence"/>
</dbReference>
<reference evidence="1" key="1">
    <citation type="submission" date="2021-02" db="EMBL/GenBank/DDBJ databases">
        <authorList>
            <person name="Nowell W R."/>
        </authorList>
    </citation>
    <scope>NUCLEOTIDE SEQUENCE</scope>
</reference>
<name>A0A815UGM4_ADIRI</name>
<protein>
    <submittedName>
        <fullName evidence="1">Uncharacterized protein</fullName>
    </submittedName>
</protein>
<comment type="caution">
    <text evidence="1">The sequence shown here is derived from an EMBL/GenBank/DDBJ whole genome shotgun (WGS) entry which is preliminary data.</text>
</comment>
<evidence type="ECO:0000313" key="1">
    <source>
        <dbReference type="EMBL" id="CAF1513691.1"/>
    </source>
</evidence>
<sequence>MVNNSNMSLLLTLKDDGHSNQSEKVEENTNIPIVLARTMNEKLCFQTIESTLNKLKITIQKIKDSNALYIVPEDEWKQKNEIAIQPKVSHSVEQPINAIASFVNNILEPLIDAVIHTSFTFSSAVGTIRELEKYAKKGALQPTTYFVKIDIHDLTTTLPHHLLIETLKRFLQTYLRSEEMDGIPITTIVQLVQLLLENQFYTYENKLYHQTIGGSISSSLIKDFLRSKHINIQMTTTIGSTIEYLDAHISNDQGILKTKVYHDTNLEPYAMPYILNCNNIKSNDHDILMFGALARALLYCYNIDEFNSER</sequence>
<gene>
    <name evidence="1" type="ORF">EDS130_LOCUS43410</name>
</gene>
<dbReference type="AlphaFoldDB" id="A0A815UGM4"/>
<accession>A0A815UGM4</accession>
<organism evidence="1 2">
    <name type="scientific">Adineta ricciae</name>
    <name type="common">Rotifer</name>
    <dbReference type="NCBI Taxonomy" id="249248"/>
    <lineage>
        <taxon>Eukaryota</taxon>
        <taxon>Metazoa</taxon>
        <taxon>Spiralia</taxon>
        <taxon>Gnathifera</taxon>
        <taxon>Rotifera</taxon>
        <taxon>Eurotatoria</taxon>
        <taxon>Bdelloidea</taxon>
        <taxon>Adinetida</taxon>
        <taxon>Adinetidae</taxon>
        <taxon>Adineta</taxon>
    </lineage>
</organism>